<comment type="caution">
    <text evidence="2">The sequence shown here is derived from an EMBL/GenBank/DDBJ whole genome shotgun (WGS) entry which is preliminary data.</text>
</comment>
<proteinExistence type="predicted"/>
<dbReference type="RefSeq" id="WP_007618432.1">
    <property type="nucleotide sequence ID" value="NZ_BAEO01000018.1"/>
</dbReference>
<evidence type="ECO:0000313" key="3">
    <source>
        <dbReference type="Proteomes" id="UP000006327"/>
    </source>
</evidence>
<dbReference type="EMBL" id="BAEO01000018">
    <property type="protein sequence ID" value="GAC18516.1"/>
    <property type="molecule type" value="Genomic_DNA"/>
</dbReference>
<feature type="signal peptide" evidence="1">
    <location>
        <begin position="1"/>
        <end position="23"/>
    </location>
</feature>
<evidence type="ECO:0000256" key="1">
    <source>
        <dbReference type="SAM" id="SignalP"/>
    </source>
</evidence>
<organism evidence="2 3">
    <name type="scientific">Paraglaciecola arctica BSs20135</name>
    <dbReference type="NCBI Taxonomy" id="493475"/>
    <lineage>
        <taxon>Bacteria</taxon>
        <taxon>Pseudomonadati</taxon>
        <taxon>Pseudomonadota</taxon>
        <taxon>Gammaproteobacteria</taxon>
        <taxon>Alteromonadales</taxon>
        <taxon>Alteromonadaceae</taxon>
        <taxon>Paraglaciecola</taxon>
    </lineage>
</organism>
<reference evidence="2 3" key="1">
    <citation type="journal article" date="2017" name="Antonie Van Leeuwenhoek">
        <title>Rhizobium rhizosphaerae sp. nov., a novel species isolated from rice rhizosphere.</title>
        <authorList>
            <person name="Zhao J.J."/>
            <person name="Zhang J."/>
            <person name="Zhang R.J."/>
            <person name="Zhang C.W."/>
            <person name="Yin H.Q."/>
            <person name="Zhang X.X."/>
        </authorList>
    </citation>
    <scope>NUCLEOTIDE SEQUENCE [LARGE SCALE GENOMIC DNA]</scope>
    <source>
        <strain evidence="2 3">BSs20135</strain>
    </source>
</reference>
<gene>
    <name evidence="2" type="ORF">GARC_1544</name>
</gene>
<feature type="chain" id="PRO_5003899731" description="TPR repeat-containing protein" evidence="1">
    <location>
        <begin position="24"/>
        <end position="329"/>
    </location>
</feature>
<dbReference type="AlphaFoldDB" id="K6Y3H2"/>
<dbReference type="InterPro" id="IPR011990">
    <property type="entry name" value="TPR-like_helical_dom_sf"/>
</dbReference>
<keyword evidence="1" id="KW-0732">Signal</keyword>
<sequence length="329" mass="36411">MPTNVTAKLVCAAYLSLSTLTFASTLSPLENAISILKAGQTKQAIELFEKQQNDPKAMVYLAEIYMDIDLDEAEEWIEKAIEVKSDDAEIHYVRGAIMGRQASGSIFSALSYAGKSVDSFTKAVELEPDSIKYRKGLMQFHTSAPSIAGGDLDIAKVQVEKIKLLDPKAGLEAEINYELSQDNDALAEDLLRQAKQTYKDIPEFFFQSGMYQQQQENFQAAFQEFTLAISKNADTEESVAAKYLAMYQLGKTSVLGETNIEAGIKALQQYISEAPDLDGMSPKPWAEFRLANLMALNAQKSEAKAIYLRLAKTDNEELSKQAKKAAKKI</sequence>
<evidence type="ECO:0000313" key="2">
    <source>
        <dbReference type="EMBL" id="GAC18516.1"/>
    </source>
</evidence>
<accession>K6Y3H2</accession>
<dbReference type="SUPFAM" id="SSF48452">
    <property type="entry name" value="TPR-like"/>
    <property type="match status" value="1"/>
</dbReference>
<keyword evidence="3" id="KW-1185">Reference proteome</keyword>
<dbReference type="Gene3D" id="1.25.40.10">
    <property type="entry name" value="Tetratricopeptide repeat domain"/>
    <property type="match status" value="2"/>
</dbReference>
<dbReference type="STRING" id="493475.GARC_1544"/>
<dbReference type="Proteomes" id="UP000006327">
    <property type="component" value="Unassembled WGS sequence"/>
</dbReference>
<dbReference type="eggNOG" id="COG0457">
    <property type="taxonomic scope" value="Bacteria"/>
</dbReference>
<name>K6Y3H2_9ALTE</name>
<evidence type="ECO:0008006" key="4">
    <source>
        <dbReference type="Google" id="ProtNLM"/>
    </source>
</evidence>
<protein>
    <recommendedName>
        <fullName evidence="4">TPR repeat-containing protein</fullName>
    </recommendedName>
</protein>